<keyword evidence="1" id="KW-0479">Metal-binding</keyword>
<sequence length="252" mass="27807">MDFYQLSTSEPMYLLGNVWDANSAKIAESLGYRTIGTSSAAIAHSLGYEDGEAMTFDELLFIVRRILACSTLPLNVDIESGYGESADQIAANIRALIEMGVKGINIEDSKMHAGERVLENADDFQQKLRDIIKLLGSQRNEVFINVRTDTFLLGLDNAKEETIGRAQRYADAGANGLFVPFLSKPEDIKAIANVIAIPLNIMCTPTLPDFGTLEQLGVNRISMGNYVHGYLQDSLSRVLTKIQERQSFSSLF</sequence>
<dbReference type="OrthoDB" id="9780430at2"/>
<dbReference type="AlphaFoldDB" id="A0A128F3E7"/>
<keyword evidence="2" id="KW-0456">Lyase</keyword>
<dbReference type="PANTHER" id="PTHR42905:SF16">
    <property type="entry name" value="CARBOXYPHOSPHONOENOLPYRUVATE PHOSPHONOMUTASE-LIKE PROTEIN (AFU_ORTHOLOGUE AFUA_5G07230)"/>
    <property type="match status" value="1"/>
</dbReference>
<dbReference type="RefSeq" id="WP_062663385.1">
    <property type="nucleotide sequence ID" value="NZ_FIZX01000002.1"/>
</dbReference>
<dbReference type="STRING" id="1796497.GCE9029_02293"/>
<dbReference type="EMBL" id="FIZX01000002">
    <property type="protein sequence ID" value="CZF80934.1"/>
    <property type="molecule type" value="Genomic_DNA"/>
</dbReference>
<name>A0A128F3E7_9GAMM</name>
<protein>
    <submittedName>
        <fullName evidence="2">Methylisocitrate lyase</fullName>
        <ecNumber evidence="2">4.1.3.30</ecNumber>
    </submittedName>
</protein>
<dbReference type="InterPro" id="IPR015813">
    <property type="entry name" value="Pyrv/PenolPyrv_kinase-like_dom"/>
</dbReference>
<dbReference type="PANTHER" id="PTHR42905">
    <property type="entry name" value="PHOSPHOENOLPYRUVATE CARBOXYLASE"/>
    <property type="match status" value="1"/>
</dbReference>
<organism evidence="2 3">
    <name type="scientific">Grimontia celer</name>
    <dbReference type="NCBI Taxonomy" id="1796497"/>
    <lineage>
        <taxon>Bacteria</taxon>
        <taxon>Pseudomonadati</taxon>
        <taxon>Pseudomonadota</taxon>
        <taxon>Gammaproteobacteria</taxon>
        <taxon>Vibrionales</taxon>
        <taxon>Vibrionaceae</taxon>
        <taxon>Grimontia</taxon>
    </lineage>
</organism>
<dbReference type="Gene3D" id="3.20.20.60">
    <property type="entry name" value="Phosphoenolpyruvate-binding domains"/>
    <property type="match status" value="1"/>
</dbReference>
<dbReference type="SUPFAM" id="SSF51621">
    <property type="entry name" value="Phosphoenolpyruvate/pyruvate domain"/>
    <property type="match status" value="1"/>
</dbReference>
<dbReference type="GO" id="GO:0046421">
    <property type="term" value="F:methylisocitrate lyase activity"/>
    <property type="evidence" value="ECO:0007669"/>
    <property type="project" value="UniProtKB-EC"/>
</dbReference>
<accession>A0A128F3E7</accession>
<evidence type="ECO:0000256" key="1">
    <source>
        <dbReference type="ARBA" id="ARBA00022723"/>
    </source>
</evidence>
<dbReference type="InterPro" id="IPR040442">
    <property type="entry name" value="Pyrv_kinase-like_dom_sf"/>
</dbReference>
<dbReference type="InterPro" id="IPR039556">
    <property type="entry name" value="ICL/PEPM"/>
</dbReference>
<dbReference type="Pfam" id="PF13714">
    <property type="entry name" value="PEP_mutase"/>
    <property type="match status" value="1"/>
</dbReference>
<keyword evidence="3" id="KW-1185">Reference proteome</keyword>
<gene>
    <name evidence="2" type="primary">prpB_2</name>
    <name evidence="2" type="ORF">GCE9029_02293</name>
</gene>
<evidence type="ECO:0000313" key="3">
    <source>
        <dbReference type="Proteomes" id="UP000071641"/>
    </source>
</evidence>
<dbReference type="Proteomes" id="UP000071641">
    <property type="component" value="Unassembled WGS sequence"/>
</dbReference>
<proteinExistence type="predicted"/>
<reference evidence="3" key="1">
    <citation type="submission" date="2016-02" db="EMBL/GenBank/DDBJ databases">
        <authorList>
            <person name="Rodrigo-Torres Lidia"/>
            <person name="Arahal R.David."/>
        </authorList>
    </citation>
    <scope>NUCLEOTIDE SEQUENCE [LARGE SCALE GENOMIC DNA]</scope>
    <source>
        <strain evidence="3">CECT 9029</strain>
    </source>
</reference>
<dbReference type="EC" id="4.1.3.30" evidence="2"/>
<evidence type="ECO:0000313" key="2">
    <source>
        <dbReference type="EMBL" id="CZF80934.1"/>
    </source>
</evidence>
<dbReference type="GO" id="GO:0046872">
    <property type="term" value="F:metal ion binding"/>
    <property type="evidence" value="ECO:0007669"/>
    <property type="project" value="UniProtKB-KW"/>
</dbReference>
<dbReference type="CDD" id="cd00377">
    <property type="entry name" value="ICL_PEPM"/>
    <property type="match status" value="1"/>
</dbReference>